<evidence type="ECO:0000256" key="2">
    <source>
        <dbReference type="ARBA" id="ARBA00010050"/>
    </source>
</evidence>
<keyword evidence="5" id="KW-0653">Protein transport</keyword>
<dbReference type="GO" id="GO:0031201">
    <property type="term" value="C:SNARE complex"/>
    <property type="evidence" value="ECO:0007669"/>
    <property type="project" value="TreeGrafter"/>
</dbReference>
<reference evidence="9 10" key="1">
    <citation type="journal article" date="2014" name="Nature">
        <title>The genome of the recently domesticated crop plant sugar beet (Beta vulgaris).</title>
        <authorList>
            <person name="Dohm J.C."/>
            <person name="Minoche A.E."/>
            <person name="Holtgrawe D."/>
            <person name="Capella-Gutierrez S."/>
            <person name="Zakrzewski F."/>
            <person name="Tafer H."/>
            <person name="Rupp O."/>
            <person name="Sorensen T.R."/>
            <person name="Stracke R."/>
            <person name="Reinhardt R."/>
            <person name="Goesmann A."/>
            <person name="Kraft T."/>
            <person name="Schulz B."/>
            <person name="Stadler P.F."/>
            <person name="Schmidt T."/>
            <person name="Gabaldon T."/>
            <person name="Lehrach H."/>
            <person name="Weisshaar B."/>
            <person name="Himmelbauer H."/>
        </authorList>
    </citation>
    <scope>NUCLEOTIDE SEQUENCE [LARGE SCALE GENOMIC DNA]</scope>
    <source>
        <tissue evidence="9">Taproot</tissue>
    </source>
</reference>
<evidence type="ECO:0000256" key="7">
    <source>
        <dbReference type="ARBA" id="ARBA00040047"/>
    </source>
</evidence>
<comment type="subcellular location">
    <subcellularLocation>
        <location evidence="1">Membrane</location>
        <topology evidence="1">Peripheral membrane protein</topology>
    </subcellularLocation>
</comment>
<dbReference type="GO" id="GO:0019905">
    <property type="term" value="F:syntaxin binding"/>
    <property type="evidence" value="ECO:0007669"/>
    <property type="project" value="TreeGrafter"/>
</dbReference>
<evidence type="ECO:0000256" key="8">
    <source>
        <dbReference type="ARBA" id="ARBA00042485"/>
    </source>
</evidence>
<dbReference type="EMBL" id="KQ111890">
    <property type="protein sequence ID" value="KMS65251.1"/>
    <property type="molecule type" value="Genomic_DNA"/>
</dbReference>
<dbReference type="GO" id="GO:0005483">
    <property type="term" value="F:soluble NSF attachment protein activity"/>
    <property type="evidence" value="ECO:0007669"/>
    <property type="project" value="TreeGrafter"/>
</dbReference>
<proteinExistence type="inferred from homology"/>
<keyword evidence="4" id="KW-0931">ER-Golgi transport</keyword>
<dbReference type="Pfam" id="PF14938">
    <property type="entry name" value="SNAP"/>
    <property type="match status" value="1"/>
</dbReference>
<accession>A0A0J7YNU3</accession>
<dbReference type="PANTHER" id="PTHR13768">
    <property type="entry name" value="SOLUBLE NSF ATTACHMENT PROTEIN SNAP"/>
    <property type="match status" value="1"/>
</dbReference>
<evidence type="ECO:0000256" key="4">
    <source>
        <dbReference type="ARBA" id="ARBA00022892"/>
    </source>
</evidence>
<dbReference type="Gramene" id="KMS65251">
    <property type="protein sequence ID" value="KMS65251"/>
    <property type="gene ID" value="BVRB_037870"/>
</dbReference>
<keyword evidence="3" id="KW-0813">Transport</keyword>
<feature type="non-terminal residue" evidence="9">
    <location>
        <position position="1"/>
    </location>
</feature>
<comment type="similarity">
    <text evidence="2">Belongs to the SNAP family.</text>
</comment>
<dbReference type="GO" id="GO:0006886">
    <property type="term" value="P:intracellular protein transport"/>
    <property type="evidence" value="ECO:0007669"/>
    <property type="project" value="InterPro"/>
</dbReference>
<organism evidence="9 10">
    <name type="scientific">Beta vulgaris subsp. vulgaris</name>
    <name type="common">Beet</name>
    <dbReference type="NCBI Taxonomy" id="3555"/>
    <lineage>
        <taxon>Eukaryota</taxon>
        <taxon>Viridiplantae</taxon>
        <taxon>Streptophyta</taxon>
        <taxon>Embryophyta</taxon>
        <taxon>Tracheophyta</taxon>
        <taxon>Spermatophyta</taxon>
        <taxon>Magnoliopsida</taxon>
        <taxon>eudicotyledons</taxon>
        <taxon>Gunneridae</taxon>
        <taxon>Pentapetalae</taxon>
        <taxon>Caryophyllales</taxon>
        <taxon>Chenopodiaceae</taxon>
        <taxon>Betoideae</taxon>
        <taxon>Beta</taxon>
    </lineage>
</organism>
<evidence type="ECO:0000256" key="3">
    <source>
        <dbReference type="ARBA" id="ARBA00022448"/>
    </source>
</evidence>
<dbReference type="AlphaFoldDB" id="A0A0J7YNU3"/>
<evidence type="ECO:0000313" key="10">
    <source>
        <dbReference type="Proteomes" id="UP000035740"/>
    </source>
</evidence>
<name>A0A0J7YNU3_BETVV</name>
<dbReference type="OrthoDB" id="9984275at2759"/>
<dbReference type="Proteomes" id="UP000035740">
    <property type="component" value="Unassembled WGS sequence"/>
</dbReference>
<evidence type="ECO:0000313" key="9">
    <source>
        <dbReference type="EMBL" id="KMS65251.1"/>
    </source>
</evidence>
<dbReference type="PANTHER" id="PTHR13768:SF2">
    <property type="entry name" value="GAMMA-SOLUBLE NSF ATTACHMENT PROTEIN"/>
    <property type="match status" value="1"/>
</dbReference>
<sequence>ARKAAEELTKAAGWIRDENPDQAYALYSDACDIYETEGQTQMAQDLYRTALAFLIRENRLSDAIKLLTKQNKGLFKHIGSFSEAFNKNCLNVCVLHLSCRETQEAAIKLTEFQSAPSNFLNSNEGTCAQALVSAFQECDPEALTKAKSDRTLNYVDNQIARLARDLTIDDSAR</sequence>
<evidence type="ECO:0000256" key="1">
    <source>
        <dbReference type="ARBA" id="ARBA00004170"/>
    </source>
</evidence>
<feature type="non-terminal residue" evidence="9">
    <location>
        <position position="173"/>
    </location>
</feature>
<gene>
    <name evidence="9" type="ORF">BVRB_037870</name>
</gene>
<keyword evidence="10" id="KW-1185">Reference proteome</keyword>
<keyword evidence="6" id="KW-0472">Membrane</keyword>
<dbReference type="InterPro" id="IPR011990">
    <property type="entry name" value="TPR-like_helical_dom_sf"/>
</dbReference>
<dbReference type="GO" id="GO:0016192">
    <property type="term" value="P:vesicle-mediated transport"/>
    <property type="evidence" value="ECO:0007669"/>
    <property type="project" value="UniProtKB-KW"/>
</dbReference>
<evidence type="ECO:0000256" key="6">
    <source>
        <dbReference type="ARBA" id="ARBA00023136"/>
    </source>
</evidence>
<evidence type="ECO:0000256" key="5">
    <source>
        <dbReference type="ARBA" id="ARBA00022927"/>
    </source>
</evidence>
<dbReference type="Gene3D" id="1.25.40.10">
    <property type="entry name" value="Tetratricopeptide repeat domain"/>
    <property type="match status" value="1"/>
</dbReference>
<dbReference type="SUPFAM" id="SSF48452">
    <property type="entry name" value="TPR-like"/>
    <property type="match status" value="1"/>
</dbReference>
<dbReference type="InterPro" id="IPR000744">
    <property type="entry name" value="NSF_attach"/>
</dbReference>
<dbReference type="GO" id="GO:0005774">
    <property type="term" value="C:vacuolar membrane"/>
    <property type="evidence" value="ECO:0007669"/>
    <property type="project" value="TreeGrafter"/>
</dbReference>
<protein>
    <recommendedName>
        <fullName evidence="7">Gamma-soluble NSF attachment protein</fullName>
    </recommendedName>
    <alternativeName>
        <fullName evidence="8">N-ethylmaleimide-sensitive factor attachment protein gamma</fullName>
    </alternativeName>
</protein>